<dbReference type="Proteomes" id="UP001597344">
    <property type="component" value="Unassembled WGS sequence"/>
</dbReference>
<protein>
    <submittedName>
        <fullName evidence="2">Addiction module protein</fullName>
    </submittedName>
</protein>
<dbReference type="InterPro" id="IPR013406">
    <property type="entry name" value="CHP02574_addiction_mod"/>
</dbReference>
<keyword evidence="3" id="KW-1185">Reference proteome</keyword>
<dbReference type="Pfam" id="PF09720">
    <property type="entry name" value="Unstab_antitox"/>
    <property type="match status" value="1"/>
</dbReference>
<feature type="region of interest" description="Disordered" evidence="1">
    <location>
        <begin position="65"/>
        <end position="88"/>
    </location>
</feature>
<reference evidence="3" key="1">
    <citation type="journal article" date="2019" name="Int. J. Syst. Evol. Microbiol.">
        <title>The Global Catalogue of Microorganisms (GCM) 10K type strain sequencing project: providing services to taxonomists for standard genome sequencing and annotation.</title>
        <authorList>
            <consortium name="The Broad Institute Genomics Platform"/>
            <consortium name="The Broad Institute Genome Sequencing Center for Infectious Disease"/>
            <person name="Wu L."/>
            <person name="Ma J."/>
        </authorList>
    </citation>
    <scope>NUCLEOTIDE SEQUENCE [LARGE SCALE GENOMIC DNA]</scope>
    <source>
        <strain evidence="3">DT92</strain>
    </source>
</reference>
<evidence type="ECO:0000256" key="1">
    <source>
        <dbReference type="SAM" id="MobiDB-lite"/>
    </source>
</evidence>
<feature type="compositionally biased region" description="Basic and acidic residues" evidence="1">
    <location>
        <begin position="74"/>
        <end position="88"/>
    </location>
</feature>
<accession>A0ABW5AT60</accession>
<gene>
    <name evidence="2" type="ORF">ACFSJT_05125</name>
</gene>
<evidence type="ECO:0000313" key="2">
    <source>
        <dbReference type="EMBL" id="MFD2186164.1"/>
    </source>
</evidence>
<name>A0ABW5AT60_9FLAO</name>
<sequence length="88" mass="10371">MNVKMRIMDLQADLKWILEELKDVKDPTLIEAFKNMLQYRREAIKSAYHISDDHKKILDQRLADHKANPKSGRSWKEVKSDLQAKHGL</sequence>
<dbReference type="EMBL" id="JBHUHY010000003">
    <property type="protein sequence ID" value="MFD2186164.1"/>
    <property type="molecule type" value="Genomic_DNA"/>
</dbReference>
<dbReference type="RefSeq" id="WP_378319144.1">
    <property type="nucleotide sequence ID" value="NZ_JBHUHY010000003.1"/>
</dbReference>
<organism evidence="2 3">
    <name type="scientific">Aquimarina celericrescens</name>
    <dbReference type="NCBI Taxonomy" id="1964542"/>
    <lineage>
        <taxon>Bacteria</taxon>
        <taxon>Pseudomonadati</taxon>
        <taxon>Bacteroidota</taxon>
        <taxon>Flavobacteriia</taxon>
        <taxon>Flavobacteriales</taxon>
        <taxon>Flavobacteriaceae</taxon>
        <taxon>Aquimarina</taxon>
    </lineage>
</organism>
<evidence type="ECO:0000313" key="3">
    <source>
        <dbReference type="Proteomes" id="UP001597344"/>
    </source>
</evidence>
<comment type="caution">
    <text evidence="2">The sequence shown here is derived from an EMBL/GenBank/DDBJ whole genome shotgun (WGS) entry which is preliminary data.</text>
</comment>
<proteinExistence type="predicted"/>